<dbReference type="InterPro" id="IPR027417">
    <property type="entry name" value="P-loop_NTPase"/>
</dbReference>
<feature type="non-terminal residue" evidence="2">
    <location>
        <position position="91"/>
    </location>
</feature>
<protein>
    <recommendedName>
        <fullName evidence="1">Helicase ATP-binding domain-containing protein</fullName>
    </recommendedName>
</protein>
<evidence type="ECO:0000313" key="3">
    <source>
        <dbReference type="Proteomes" id="UP001221757"/>
    </source>
</evidence>
<evidence type="ECO:0000259" key="1">
    <source>
        <dbReference type="PROSITE" id="PS51192"/>
    </source>
</evidence>
<dbReference type="AlphaFoldDB" id="A0AAD7MB11"/>
<feature type="non-terminal residue" evidence="2">
    <location>
        <position position="1"/>
    </location>
</feature>
<comment type="caution">
    <text evidence="2">The sequence shown here is derived from an EMBL/GenBank/DDBJ whole genome shotgun (WGS) entry which is preliminary data.</text>
</comment>
<proteinExistence type="predicted"/>
<organism evidence="2 3">
    <name type="scientific">Mycena rosella</name>
    <name type="common">Pink bonnet</name>
    <name type="synonym">Agaricus rosellus</name>
    <dbReference type="NCBI Taxonomy" id="1033263"/>
    <lineage>
        <taxon>Eukaryota</taxon>
        <taxon>Fungi</taxon>
        <taxon>Dikarya</taxon>
        <taxon>Basidiomycota</taxon>
        <taxon>Agaricomycotina</taxon>
        <taxon>Agaricomycetes</taxon>
        <taxon>Agaricomycetidae</taxon>
        <taxon>Agaricales</taxon>
        <taxon>Marasmiineae</taxon>
        <taxon>Mycenaceae</taxon>
        <taxon>Mycena</taxon>
    </lineage>
</organism>
<dbReference type="PROSITE" id="PS51192">
    <property type="entry name" value="HELICASE_ATP_BIND_1"/>
    <property type="match status" value="1"/>
</dbReference>
<keyword evidence="3" id="KW-1185">Reference proteome</keyword>
<dbReference type="InterPro" id="IPR014001">
    <property type="entry name" value="Helicase_ATP-bd"/>
</dbReference>
<sequence length="91" mass="10041">QDIVAGNFCRVIVSPEIATSLSFRKSTLSKPQFTSRLQCVCIDEVHCISLWGGSYYVDLGLLRGRIPSNIPFIVASTTLPAQILDDVRTKL</sequence>
<accession>A0AAD7MB11</accession>
<dbReference type="Proteomes" id="UP001221757">
    <property type="component" value="Unassembled WGS sequence"/>
</dbReference>
<feature type="domain" description="Helicase ATP-binding" evidence="1">
    <location>
        <begin position="1"/>
        <end position="91"/>
    </location>
</feature>
<evidence type="ECO:0000313" key="2">
    <source>
        <dbReference type="EMBL" id="KAJ7708726.1"/>
    </source>
</evidence>
<gene>
    <name evidence="2" type="ORF">B0H17DRAFT_873819</name>
</gene>
<dbReference type="SUPFAM" id="SSF52540">
    <property type="entry name" value="P-loop containing nucleoside triphosphate hydrolases"/>
    <property type="match status" value="1"/>
</dbReference>
<dbReference type="EMBL" id="JARKIE010000003">
    <property type="protein sequence ID" value="KAJ7708726.1"/>
    <property type="molecule type" value="Genomic_DNA"/>
</dbReference>
<dbReference type="Gene3D" id="3.40.50.300">
    <property type="entry name" value="P-loop containing nucleotide triphosphate hydrolases"/>
    <property type="match status" value="1"/>
</dbReference>
<reference evidence="2" key="1">
    <citation type="submission" date="2023-03" db="EMBL/GenBank/DDBJ databases">
        <title>Massive genome expansion in bonnet fungi (Mycena s.s.) driven by repeated elements and novel gene families across ecological guilds.</title>
        <authorList>
            <consortium name="Lawrence Berkeley National Laboratory"/>
            <person name="Harder C.B."/>
            <person name="Miyauchi S."/>
            <person name="Viragh M."/>
            <person name="Kuo A."/>
            <person name="Thoen E."/>
            <person name="Andreopoulos B."/>
            <person name="Lu D."/>
            <person name="Skrede I."/>
            <person name="Drula E."/>
            <person name="Henrissat B."/>
            <person name="Morin E."/>
            <person name="Kohler A."/>
            <person name="Barry K."/>
            <person name="LaButti K."/>
            <person name="Morin E."/>
            <person name="Salamov A."/>
            <person name="Lipzen A."/>
            <person name="Mereny Z."/>
            <person name="Hegedus B."/>
            <person name="Baldrian P."/>
            <person name="Stursova M."/>
            <person name="Weitz H."/>
            <person name="Taylor A."/>
            <person name="Grigoriev I.V."/>
            <person name="Nagy L.G."/>
            <person name="Martin F."/>
            <person name="Kauserud H."/>
        </authorList>
    </citation>
    <scope>NUCLEOTIDE SEQUENCE</scope>
    <source>
        <strain evidence="2">CBHHK067</strain>
    </source>
</reference>
<name>A0AAD7MB11_MYCRO</name>